<dbReference type="EMBL" id="WHNY01000092">
    <property type="protein sequence ID" value="NOU69412.1"/>
    <property type="molecule type" value="Genomic_DNA"/>
</dbReference>
<accession>A0ABX1XLI9</accession>
<keyword evidence="3" id="KW-1185">Reference proteome</keyword>
<dbReference type="Pfam" id="PF13401">
    <property type="entry name" value="AAA_22"/>
    <property type="match status" value="1"/>
</dbReference>
<sequence length="178" mass="20160">MEIIILYLVLVLGVGSMFNNLRSEIENFYTSTADFMFVDGYSGTGKSLFAMHICEDINRVTIINSAVLTNVPSSGSEKEFIISLLRKMDLNPLRKTTLELEAQLLLTISQYLILVIDDSQNLLISNRLILKHFSLLSRVVDQTNIKVLYMGTLPFQSHIESMNIANINRRSIHYSLIA</sequence>
<comment type="caution">
    <text evidence="2">The sequence shown here is derived from an EMBL/GenBank/DDBJ whole genome shotgun (WGS) entry which is preliminary data.</text>
</comment>
<dbReference type="Proteomes" id="UP000653578">
    <property type="component" value="Unassembled WGS sequence"/>
</dbReference>
<evidence type="ECO:0000313" key="3">
    <source>
        <dbReference type="Proteomes" id="UP000653578"/>
    </source>
</evidence>
<evidence type="ECO:0000259" key="1">
    <source>
        <dbReference type="Pfam" id="PF13401"/>
    </source>
</evidence>
<dbReference type="Gene3D" id="3.40.50.300">
    <property type="entry name" value="P-loop containing nucleotide triphosphate hydrolases"/>
    <property type="match status" value="1"/>
</dbReference>
<dbReference type="InterPro" id="IPR049945">
    <property type="entry name" value="AAA_22"/>
</dbReference>
<gene>
    <name evidence="2" type="ORF">GC096_35935</name>
</gene>
<evidence type="ECO:0000313" key="2">
    <source>
        <dbReference type="EMBL" id="NOU69412.1"/>
    </source>
</evidence>
<proteinExistence type="predicted"/>
<protein>
    <submittedName>
        <fullName evidence="2">AAA family ATPase</fullName>
    </submittedName>
</protein>
<dbReference type="SUPFAM" id="SSF52540">
    <property type="entry name" value="P-loop containing nucleoside triphosphate hydrolases"/>
    <property type="match status" value="1"/>
</dbReference>
<name>A0ABX1XLI9_9BACL</name>
<feature type="domain" description="ORC1/DEAH AAA+ ATPase" evidence="1">
    <location>
        <begin position="31"/>
        <end position="153"/>
    </location>
</feature>
<dbReference type="InterPro" id="IPR027417">
    <property type="entry name" value="P-loop_NTPase"/>
</dbReference>
<organism evidence="2 3">
    <name type="scientific">Paenibacillus plantarum</name>
    <dbReference type="NCBI Taxonomy" id="2654975"/>
    <lineage>
        <taxon>Bacteria</taxon>
        <taxon>Bacillati</taxon>
        <taxon>Bacillota</taxon>
        <taxon>Bacilli</taxon>
        <taxon>Bacillales</taxon>
        <taxon>Paenibacillaceae</taxon>
        <taxon>Paenibacillus</taxon>
    </lineage>
</organism>
<reference evidence="2 3" key="1">
    <citation type="submission" date="2019-10" db="EMBL/GenBank/DDBJ databases">
        <title>Description of Paenibacillus humi sp. nov.</title>
        <authorList>
            <person name="Carlier A."/>
            <person name="Qi S."/>
        </authorList>
    </citation>
    <scope>NUCLEOTIDE SEQUENCE [LARGE SCALE GENOMIC DNA]</scope>
    <source>
        <strain evidence="2 3">LMG 31461</strain>
    </source>
</reference>